<organism evidence="10 11">
    <name type="scientific">Mycolicibacterium fallax</name>
    <name type="common">Mycobacterium fallax</name>
    <dbReference type="NCBI Taxonomy" id="1793"/>
    <lineage>
        <taxon>Bacteria</taxon>
        <taxon>Bacillati</taxon>
        <taxon>Actinomycetota</taxon>
        <taxon>Actinomycetes</taxon>
        <taxon>Mycobacteriales</taxon>
        <taxon>Mycobacteriaceae</taxon>
        <taxon>Mycolicibacterium</taxon>
    </lineage>
</organism>
<evidence type="ECO:0000256" key="7">
    <source>
        <dbReference type="ARBA" id="ARBA00023136"/>
    </source>
</evidence>
<evidence type="ECO:0000256" key="8">
    <source>
        <dbReference type="ARBA" id="ARBA00034708"/>
    </source>
</evidence>
<dbReference type="EMBL" id="LQOJ01000051">
    <property type="protein sequence ID" value="ORU99861.1"/>
    <property type="molecule type" value="Genomic_DNA"/>
</dbReference>
<keyword evidence="2" id="KW-0813">Transport</keyword>
<evidence type="ECO:0000256" key="5">
    <source>
        <dbReference type="ARBA" id="ARBA00022989"/>
    </source>
</evidence>
<evidence type="ECO:0000256" key="4">
    <source>
        <dbReference type="ARBA" id="ARBA00022692"/>
    </source>
</evidence>
<evidence type="ECO:0000256" key="9">
    <source>
        <dbReference type="SAM" id="Phobius"/>
    </source>
</evidence>
<dbReference type="PANTHER" id="PTHR33281">
    <property type="entry name" value="UPF0187 PROTEIN YNEE"/>
    <property type="match status" value="1"/>
</dbReference>
<dbReference type="Pfam" id="PF25539">
    <property type="entry name" value="Bestrophin_2"/>
    <property type="match status" value="1"/>
</dbReference>
<keyword evidence="11" id="KW-1185">Reference proteome</keyword>
<keyword evidence="6" id="KW-0406">Ion transport</keyword>
<proteinExistence type="inferred from homology"/>
<keyword evidence="4 9" id="KW-0812">Transmembrane</keyword>
<reference evidence="10 11" key="1">
    <citation type="submission" date="2016-01" db="EMBL/GenBank/DDBJ databases">
        <title>The new phylogeny of the genus Mycobacterium.</title>
        <authorList>
            <person name="Tarcisio F."/>
            <person name="Conor M."/>
            <person name="Antonella G."/>
            <person name="Elisabetta G."/>
            <person name="Giulia F.S."/>
            <person name="Sara T."/>
            <person name="Anna F."/>
            <person name="Clotilde B."/>
            <person name="Roberto B."/>
            <person name="Veronica D.S."/>
            <person name="Fabio R."/>
            <person name="Monica P."/>
            <person name="Olivier J."/>
            <person name="Enrico T."/>
            <person name="Nicola S."/>
        </authorList>
    </citation>
    <scope>NUCLEOTIDE SEQUENCE [LARGE SCALE GENOMIC DNA]</scope>
    <source>
        <strain evidence="10 11">DSM 44179</strain>
    </source>
</reference>
<feature type="transmembrane region" description="Helical" evidence="9">
    <location>
        <begin position="32"/>
        <end position="50"/>
    </location>
</feature>
<dbReference type="OrthoDB" id="445589at2"/>
<accession>A0A1X1R5D1</accession>
<keyword evidence="5 9" id="KW-1133">Transmembrane helix</keyword>
<name>A0A1X1R5D1_MYCFA</name>
<dbReference type="InterPro" id="IPR044669">
    <property type="entry name" value="YneE/VCCN1/2-like"/>
</dbReference>
<comment type="subcellular location">
    <subcellularLocation>
        <location evidence="1">Cell membrane</location>
        <topology evidence="1">Multi-pass membrane protein</topology>
    </subcellularLocation>
</comment>
<protein>
    <recommendedName>
        <fullName evidence="12">Bestrophin</fullName>
    </recommendedName>
</protein>
<feature type="transmembrane region" description="Helical" evidence="9">
    <location>
        <begin position="7"/>
        <end position="26"/>
    </location>
</feature>
<sequence>MRRTWDEAVWILLACAAAYFGDRYLLDDHFELPAVVPPLLGTALAFFIGFSNAQAYGRWWEARTIWGAIVNESRSWARECIYYVRDDEELGIARRLTYRHIAFVYALKAYLRDEPPGSCDEVFRRYLDEPERAQLQGKQNKHNALLDWQSRDLQQLCDEGRIDGYRFLQLDRRITNLCDEMGKSERIRNTVFPPTYNYYTQMFVWVFIVSVTIVLVNGVGAYGILPAFVLGYVFVVTQGIGLRLLNPFEHLMSGTPLDQISRGIEITLLEMLGETDLPEPVRSVDGMYVT</sequence>
<feature type="transmembrane region" description="Helical" evidence="9">
    <location>
        <begin position="196"/>
        <end position="216"/>
    </location>
</feature>
<evidence type="ECO:0000256" key="2">
    <source>
        <dbReference type="ARBA" id="ARBA00022448"/>
    </source>
</evidence>
<dbReference type="Proteomes" id="UP000193484">
    <property type="component" value="Unassembled WGS sequence"/>
</dbReference>
<keyword evidence="3" id="KW-1003">Cell membrane</keyword>
<dbReference type="PANTHER" id="PTHR33281:SF19">
    <property type="entry name" value="VOLTAGE-DEPENDENT ANION CHANNEL-FORMING PROTEIN YNEE"/>
    <property type="match status" value="1"/>
</dbReference>
<evidence type="ECO:0000256" key="1">
    <source>
        <dbReference type="ARBA" id="ARBA00004651"/>
    </source>
</evidence>
<dbReference type="STRING" id="1793.AWC04_16530"/>
<keyword evidence="7 9" id="KW-0472">Membrane</keyword>
<evidence type="ECO:0000313" key="11">
    <source>
        <dbReference type="Proteomes" id="UP000193484"/>
    </source>
</evidence>
<evidence type="ECO:0000313" key="10">
    <source>
        <dbReference type="EMBL" id="ORU99861.1"/>
    </source>
</evidence>
<evidence type="ECO:0000256" key="6">
    <source>
        <dbReference type="ARBA" id="ARBA00023065"/>
    </source>
</evidence>
<evidence type="ECO:0000256" key="3">
    <source>
        <dbReference type="ARBA" id="ARBA00022475"/>
    </source>
</evidence>
<evidence type="ECO:0008006" key="12">
    <source>
        <dbReference type="Google" id="ProtNLM"/>
    </source>
</evidence>
<comment type="similarity">
    <text evidence="8">Belongs to the anion channel-forming bestrophin (TC 1.A.46) family.</text>
</comment>
<comment type="caution">
    <text evidence="10">The sequence shown here is derived from an EMBL/GenBank/DDBJ whole genome shotgun (WGS) entry which is preliminary data.</text>
</comment>
<dbReference type="GO" id="GO:0005254">
    <property type="term" value="F:chloride channel activity"/>
    <property type="evidence" value="ECO:0007669"/>
    <property type="project" value="InterPro"/>
</dbReference>
<gene>
    <name evidence="10" type="ORF">AWC04_16530</name>
</gene>
<dbReference type="GO" id="GO:0005886">
    <property type="term" value="C:plasma membrane"/>
    <property type="evidence" value="ECO:0007669"/>
    <property type="project" value="UniProtKB-SubCell"/>
</dbReference>
<dbReference type="AlphaFoldDB" id="A0A1X1R5D1"/>